<name>A0AAP5H5Z5_PAEAM</name>
<reference evidence="2" key="1">
    <citation type="submission" date="2023-07" db="EMBL/GenBank/DDBJ databases">
        <title>Sorghum-associated microbial communities from plants grown in Nebraska, USA.</title>
        <authorList>
            <person name="Schachtman D."/>
        </authorList>
    </citation>
    <scope>NUCLEOTIDE SEQUENCE</scope>
    <source>
        <strain evidence="2">BE80</strain>
    </source>
</reference>
<evidence type="ECO:0000256" key="1">
    <source>
        <dbReference type="SAM" id="Phobius"/>
    </source>
</evidence>
<dbReference type="AlphaFoldDB" id="A0AAP5H5Z5"/>
<accession>A0AAP5H5Z5</accession>
<dbReference type="EMBL" id="JAVDTR010000017">
    <property type="protein sequence ID" value="MDR6726462.1"/>
    <property type="molecule type" value="Genomic_DNA"/>
</dbReference>
<keyword evidence="1" id="KW-0472">Membrane</keyword>
<dbReference type="Proteomes" id="UP001254832">
    <property type="component" value="Unassembled WGS sequence"/>
</dbReference>
<gene>
    <name evidence="2" type="ORF">J2W91_004973</name>
</gene>
<proteinExistence type="predicted"/>
<organism evidence="2 3">
    <name type="scientific">Paenibacillus amylolyticus</name>
    <dbReference type="NCBI Taxonomy" id="1451"/>
    <lineage>
        <taxon>Bacteria</taxon>
        <taxon>Bacillati</taxon>
        <taxon>Bacillota</taxon>
        <taxon>Bacilli</taxon>
        <taxon>Bacillales</taxon>
        <taxon>Paenibacillaceae</taxon>
        <taxon>Paenibacillus</taxon>
    </lineage>
</organism>
<protein>
    <submittedName>
        <fullName evidence="2">Uncharacterized protein</fullName>
    </submittedName>
</protein>
<evidence type="ECO:0000313" key="2">
    <source>
        <dbReference type="EMBL" id="MDR6726462.1"/>
    </source>
</evidence>
<keyword evidence="1" id="KW-0812">Transmembrane</keyword>
<keyword evidence="1" id="KW-1133">Transmembrane helix</keyword>
<feature type="transmembrane region" description="Helical" evidence="1">
    <location>
        <begin position="84"/>
        <end position="104"/>
    </location>
</feature>
<evidence type="ECO:0000313" key="3">
    <source>
        <dbReference type="Proteomes" id="UP001254832"/>
    </source>
</evidence>
<feature type="transmembrane region" description="Helical" evidence="1">
    <location>
        <begin position="12"/>
        <end position="32"/>
    </location>
</feature>
<dbReference type="RefSeq" id="WP_056697350.1">
    <property type="nucleotide sequence ID" value="NZ_JAVDTR010000017.1"/>
</dbReference>
<comment type="caution">
    <text evidence="2">The sequence shown here is derived from an EMBL/GenBank/DDBJ whole genome shotgun (WGS) entry which is preliminary data.</text>
</comment>
<feature type="transmembrane region" description="Helical" evidence="1">
    <location>
        <begin position="155"/>
        <end position="180"/>
    </location>
</feature>
<sequence>MTTLSRWFYNRVNWKWVVSAIVLFTCFIAFILPWQAAESKEATGGGESPDSSFWYTASDLYQMAESYGESGRSAYIYARFTFDLIWPLAYLFLLVVLISALYRVLPAASHWRKLNLIPLGGWACDMLENIGASITMYRYPLRTPVIAELTPVFTIVKWCLIYASFAALVPGVILTIIHYVRVRLNKG</sequence>